<reference evidence="2" key="1">
    <citation type="submission" date="2010-03" db="EMBL/GenBank/DDBJ databases">
        <title>The genome sequence of Thermus scotoductus SA-01.</title>
        <authorList>
            <person name="Gounder K."/>
            <person name="Liesegang H."/>
            <person name="Brzuszkiewicz E."/>
            <person name="Wollherr A."/>
            <person name="Daniel R."/>
            <person name="Gottschalk G."/>
            <person name="van Heerden E."/>
            <person name="Litthauer D."/>
        </authorList>
    </citation>
    <scope>NUCLEOTIDE SEQUENCE [LARGE SCALE GENOMIC DNA]</scope>
    <source>
        <strain evidence="2">ATCC 700910 / SA-01</strain>
    </source>
</reference>
<reference evidence="1 2" key="2">
    <citation type="journal article" date="2011" name="BMC Genomics">
        <title>Sequence of the hyperplastic genome of the naturally competent Thermus scotoductus SA-01.</title>
        <authorList>
            <person name="Gounder K."/>
            <person name="Brzuszkiewicz E."/>
            <person name="Liesegang H."/>
            <person name="Wollherr A."/>
            <person name="Daniel R."/>
            <person name="Gottschalk G."/>
            <person name="Reva O."/>
            <person name="Kumwenda B."/>
            <person name="Srivastava M."/>
            <person name="Bricio C."/>
            <person name="Berenguer J."/>
            <person name="van Heerden E."/>
            <person name="Litthauer D."/>
        </authorList>
    </citation>
    <scope>NUCLEOTIDE SEQUENCE [LARGE SCALE GENOMIC DNA]</scope>
    <source>
        <strain evidence="2">ATCC 700910 / SA-01</strain>
    </source>
</reference>
<sequence length="44" mass="4933">MPLRYPLALLFLLAAFLLEDYRPPLLLLAGVVLLLGRPRSCPRA</sequence>
<organism evidence="1 2">
    <name type="scientific">Thermus scotoductus (strain ATCC 700910 / SA-01)</name>
    <dbReference type="NCBI Taxonomy" id="743525"/>
    <lineage>
        <taxon>Bacteria</taxon>
        <taxon>Thermotogati</taxon>
        <taxon>Deinococcota</taxon>
        <taxon>Deinococci</taxon>
        <taxon>Thermales</taxon>
        <taxon>Thermaceae</taxon>
        <taxon>Thermus</taxon>
    </lineage>
</organism>
<dbReference type="RefSeq" id="WP_015717205.1">
    <property type="nucleotide sequence ID" value="NC_014974.1"/>
</dbReference>
<dbReference type="KEGG" id="tsc:TSC_c13120"/>
<name>E8PRA3_THESS</name>
<gene>
    <name evidence="1" type="ordered locus">TSC_c13120</name>
</gene>
<protein>
    <submittedName>
        <fullName evidence="1">Uncharacterized protein</fullName>
    </submittedName>
</protein>
<dbReference type="EMBL" id="CP001962">
    <property type="protein sequence ID" value="ADW21932.1"/>
    <property type="molecule type" value="Genomic_DNA"/>
</dbReference>
<evidence type="ECO:0000313" key="2">
    <source>
        <dbReference type="Proteomes" id="UP000008087"/>
    </source>
</evidence>
<proteinExistence type="predicted"/>
<dbReference type="AlphaFoldDB" id="E8PRA3"/>
<dbReference type="Proteomes" id="UP000008087">
    <property type="component" value="Chromosome"/>
</dbReference>
<dbReference type="HOGENOM" id="CLU_213429_0_0_0"/>
<dbReference type="eggNOG" id="ENOG5030QB0">
    <property type="taxonomic scope" value="Bacteria"/>
</dbReference>
<evidence type="ECO:0000313" key="1">
    <source>
        <dbReference type="EMBL" id="ADW21932.1"/>
    </source>
</evidence>
<dbReference type="STRING" id="743525.TSC_c13120"/>
<accession>E8PRA3</accession>